<dbReference type="Proteomes" id="UP000664344">
    <property type="component" value="Unassembled WGS sequence"/>
</dbReference>
<accession>A0ABS3BD34</accession>
<name>A0ABS3BD34_9GAMM</name>
<evidence type="ECO:0000313" key="1">
    <source>
        <dbReference type="EMBL" id="MBN7769734.1"/>
    </source>
</evidence>
<organism evidence="1 2">
    <name type="scientific">Marinobacter daepoensis</name>
    <dbReference type="NCBI Taxonomy" id="262077"/>
    <lineage>
        <taxon>Bacteria</taxon>
        <taxon>Pseudomonadati</taxon>
        <taxon>Pseudomonadota</taxon>
        <taxon>Gammaproteobacteria</taxon>
        <taxon>Pseudomonadales</taxon>
        <taxon>Marinobacteraceae</taxon>
        <taxon>Marinobacter</taxon>
    </lineage>
</organism>
<proteinExistence type="predicted"/>
<dbReference type="Gene3D" id="1.10.10.60">
    <property type="entry name" value="Homeodomain-like"/>
    <property type="match status" value="1"/>
</dbReference>
<keyword evidence="2" id="KW-1185">Reference proteome</keyword>
<dbReference type="InterPro" id="IPR011010">
    <property type="entry name" value="DNA_brk_join_enz"/>
</dbReference>
<sequence length="736" mass="84577">MGAVIDLSQYQSHFQGTEDQELAALESYKPSFLAPGTEYPDLKWMIKDAPKDGKGISFSVPIAPNFLLSEDSALVESVKLALSIMGTSLVKTIGKVGPEGLIDNAAFVINFLRLLRYKYDIHALSSINDAVQQELINEFRYSLAQRLNVQVRLTEYLESITDPSKFEIQRSATKPDLKVALIAENLGVSDRLLSSEYPVLLTKFREKHGFYIKASQKKYLKQECDKKPKKRKKDTIRKELTAIKKFFRILEIFRDIIPEQHRPSVALSSFDPNKLAKKWGEDGGRTKNIPQPVFFEFMDRAIRWVVDYADPLLEYRDRAIEQQRAFFEGNNRGGSEESRWTYASGRMVWWFRDNPLTELENKPGAPYNIVAWDREPSNEGFSQRRTISPEQVEEMERLRSEGLNYQDIADELGVSKASVSRLLNQGWVPTEGYSLNKVLHRYLPAACLAVIYCFTARRQVEIESLQAGCCFDSKNGHWIKLYSAKVLQNYQVFPTIKLVQKAVHILERLTESIRSEDDQSLLRMPTFRGGEVNYWQDGQFNEFADLVMDTDEENKWVWSEHQFRRFFAMTYFFRWDAGDLPTLSHYLRHSGFQMTQQYLTDPDWRLAFDEVRAEKVAHLALHPEGLSNALQEDLSKLLSEGEVEDERRFKRLIKRVNEVGIVFNHVPDGLCFGESPAYKERSACFENGEVQRSSAVQGSCQGCANLCSFSRPQDPEIIIDAAHSAIMKKFLEKADA</sequence>
<protein>
    <submittedName>
        <fullName evidence="1">Helix-turn-helix domain-containing protein</fullName>
    </submittedName>
</protein>
<dbReference type="SUPFAM" id="SSF56349">
    <property type="entry name" value="DNA breaking-rejoining enzymes"/>
    <property type="match status" value="1"/>
</dbReference>
<dbReference type="EMBL" id="JAFKDB010000008">
    <property type="protein sequence ID" value="MBN7769734.1"/>
    <property type="molecule type" value="Genomic_DNA"/>
</dbReference>
<comment type="caution">
    <text evidence="1">The sequence shown here is derived from an EMBL/GenBank/DDBJ whole genome shotgun (WGS) entry which is preliminary data.</text>
</comment>
<gene>
    <name evidence="1" type="ORF">JYP53_07460</name>
</gene>
<reference evidence="1 2" key="1">
    <citation type="submission" date="2021-02" db="EMBL/GenBank/DDBJ databases">
        <title>PHA producing bacteria isolated from coastal sediment in Guangdong, Shenzhen.</title>
        <authorList>
            <person name="Zheng W."/>
            <person name="Yu S."/>
            <person name="Huang Y."/>
        </authorList>
    </citation>
    <scope>NUCLEOTIDE SEQUENCE [LARGE SCALE GENOMIC DNA]</scope>
    <source>
        <strain evidence="1 2">TN21-5</strain>
    </source>
</reference>
<dbReference type="RefSeq" id="WP_206557140.1">
    <property type="nucleotide sequence ID" value="NZ_JAFKDB010000008.1"/>
</dbReference>
<evidence type="ECO:0000313" key="2">
    <source>
        <dbReference type="Proteomes" id="UP000664344"/>
    </source>
</evidence>